<evidence type="ECO:0000313" key="2">
    <source>
        <dbReference type="EMBL" id="QZA58356.1"/>
    </source>
</evidence>
<accession>A0ABX8YYG6</accession>
<dbReference type="InterPro" id="IPR008536">
    <property type="entry name" value="DUF818"/>
</dbReference>
<gene>
    <name evidence="2" type="ORF">RHAB15C_0000229</name>
</gene>
<dbReference type="PANTHER" id="PTHR12277:SF81">
    <property type="entry name" value="PROTEIN ABHD13"/>
    <property type="match status" value="1"/>
</dbReference>
<keyword evidence="1" id="KW-0472">Membrane</keyword>
<dbReference type="Gene3D" id="3.40.50.1820">
    <property type="entry name" value="alpha/beta hydrolase"/>
    <property type="match status" value="1"/>
</dbReference>
<keyword evidence="1" id="KW-0812">Transmembrane</keyword>
<name>A0ABX8YYG6_9BACT</name>
<dbReference type="SUPFAM" id="SSF53474">
    <property type="entry name" value="alpha/beta-Hydrolases"/>
    <property type="match status" value="1"/>
</dbReference>
<feature type="transmembrane region" description="Helical" evidence="1">
    <location>
        <begin position="101"/>
        <end position="122"/>
    </location>
</feature>
<evidence type="ECO:0000256" key="1">
    <source>
        <dbReference type="SAM" id="Phobius"/>
    </source>
</evidence>
<keyword evidence="1" id="KW-1133">Transmembrane helix</keyword>
<dbReference type="NCBIfam" id="NF042907">
    <property type="entry name" value="CPn0927_CPn0928"/>
    <property type="match status" value="1"/>
</dbReference>
<dbReference type="PANTHER" id="PTHR12277">
    <property type="entry name" value="ALPHA/BETA HYDROLASE DOMAIN-CONTAINING PROTEIN"/>
    <property type="match status" value="1"/>
</dbReference>
<dbReference type="InterPro" id="IPR029058">
    <property type="entry name" value="AB_hydrolase_fold"/>
</dbReference>
<evidence type="ECO:0000313" key="3">
    <source>
        <dbReference type="Proteomes" id="UP000822862"/>
    </source>
</evidence>
<dbReference type="Proteomes" id="UP000822862">
    <property type="component" value="Chromosome"/>
</dbReference>
<dbReference type="InterPro" id="IPR050037">
    <property type="entry name" value="CPn0927-like928-like"/>
</dbReference>
<reference evidence="2 3" key="1">
    <citation type="submission" date="2020-01" db="EMBL/GenBank/DDBJ databases">
        <authorList>
            <person name="Sixt B."/>
            <person name="Schulz F."/>
            <person name="Kostanjsek R."/>
            <person name="Koestlbacher S."/>
            <person name="Collingro A."/>
            <person name="Toenshoff E."/>
            <person name="Horn M."/>
        </authorList>
    </citation>
    <scope>NUCLEOTIDE SEQUENCE [LARGE SCALE GENOMIC DNA]</scope>
    <source>
        <strain evidence="2 3">15C</strain>
    </source>
</reference>
<keyword evidence="3" id="KW-1185">Reference proteome</keyword>
<dbReference type="Pfam" id="PF05677">
    <property type="entry name" value="DUF818"/>
    <property type="match status" value="1"/>
</dbReference>
<proteinExistence type="predicted"/>
<protein>
    <submittedName>
        <fullName evidence="2">Chlamydia CHLPS protein (DUF818)</fullName>
    </submittedName>
</protein>
<feature type="transmembrane region" description="Helical" evidence="1">
    <location>
        <begin position="71"/>
        <end position="89"/>
    </location>
</feature>
<reference evidence="2 3" key="2">
    <citation type="submission" date="2021-05" db="EMBL/GenBank/DDBJ databases">
        <title>Ecology and evolution of chlamydial symbionts of arthropods.</title>
        <authorList>
            <person name="Halter T."/>
            <person name="Sixt B.S."/>
            <person name="Toenshoff E.R."/>
            <person name="Koestlbacher S."/>
            <person name="Schulz F."/>
            <person name="Kostanjsek R."/>
            <person name="Collingro A."/>
            <person name="Hendrickx F."/>
            <person name="Horn M."/>
        </authorList>
    </citation>
    <scope>NUCLEOTIDE SEQUENCE [LARGE SCALE GENOMIC DNA]</scope>
    <source>
        <strain evidence="2 3">15C</strain>
    </source>
</reference>
<dbReference type="EMBL" id="CP075585">
    <property type="protein sequence ID" value="QZA58356.1"/>
    <property type="molecule type" value="Genomic_DNA"/>
</dbReference>
<organism evidence="2 3">
    <name type="scientific">Candidatus Rhabdochlamydia porcellionis</name>
    <dbReference type="NCBI Taxonomy" id="225148"/>
    <lineage>
        <taxon>Bacteria</taxon>
        <taxon>Pseudomonadati</taxon>
        <taxon>Chlamydiota</taxon>
        <taxon>Chlamydiia</taxon>
        <taxon>Parachlamydiales</taxon>
        <taxon>Candidatus Rhabdochlamydiaceae</taxon>
        <taxon>Candidatus Rhabdochlamydia</taxon>
    </lineage>
</organism>
<sequence>MSIQSISFPKVSTCQQPHSNFFKDVLHGDKAFYKQSDYLDATRRDFAQNKPLPVNYIWNTEDKTRRIAKQILSIIIFPIGIYQLLHALAGKVALLPASNSLIMALAYFFLNDFSESSVIYLIKNFANIVRSKVFLESEWKYKRITVEVDGYKIDAVIMGKESTLNNLRWTLVSIGNGELYEATLCEGHDLKCLLHQINSNAIVFNYPGVGASSGLPNRQAMAKAYRAMLTLLEDQQKGIGAKEIIGYGHSIGGGVQGDALKTHELKKDIKYVFVKSRTFSDLSTAASAITIRPLGFLVKMLGWNMGSVESSKKIQVPEIIMQTNFDKLKLGFNSKIFIQKAGSKYHIDLKKAQKLSCTSSSLDDLIKDDDGVIPASASLAKVLLKDKEWSPRENQIFIGIRESHNDPLIDPSFLTEQIEALLV</sequence>
<dbReference type="RefSeq" id="WP_246587577.1">
    <property type="nucleotide sequence ID" value="NZ_CP075585.1"/>
</dbReference>